<dbReference type="RefSeq" id="WP_027827719.1">
    <property type="nucleotide sequence ID" value="NZ_AUEH01000006.1"/>
</dbReference>
<gene>
    <name evidence="1" type="ORF">FC91_GL001266</name>
</gene>
<dbReference type="Proteomes" id="UP000050949">
    <property type="component" value="Unassembled WGS sequence"/>
</dbReference>
<evidence type="ECO:0000313" key="1">
    <source>
        <dbReference type="EMBL" id="KRM24895.1"/>
    </source>
</evidence>
<dbReference type="Gene3D" id="3.40.50.300">
    <property type="entry name" value="P-loop containing nucleotide triphosphate hydrolases"/>
    <property type="match status" value="1"/>
</dbReference>
<dbReference type="PATRIC" id="fig|1122147.4.peg.1309"/>
<dbReference type="InterPro" id="IPR039421">
    <property type="entry name" value="Type_1_exporter"/>
</dbReference>
<accession>A0A0R1X3Q6</accession>
<dbReference type="InterPro" id="IPR027417">
    <property type="entry name" value="P-loop_NTPase"/>
</dbReference>
<dbReference type="OrthoDB" id="9762778at2"/>
<reference evidence="1 2" key="1">
    <citation type="journal article" date="2015" name="Genome Announc.">
        <title>Expanding the biotechnology potential of lactobacilli through comparative genomics of 213 strains and associated genera.</title>
        <authorList>
            <person name="Sun Z."/>
            <person name="Harris H.M."/>
            <person name="McCann A."/>
            <person name="Guo C."/>
            <person name="Argimon S."/>
            <person name="Zhang W."/>
            <person name="Yang X."/>
            <person name="Jeffery I.B."/>
            <person name="Cooney J.C."/>
            <person name="Kagawa T.F."/>
            <person name="Liu W."/>
            <person name="Song Y."/>
            <person name="Salvetti E."/>
            <person name="Wrobel A."/>
            <person name="Rasinkangas P."/>
            <person name="Parkhill J."/>
            <person name="Rea M.C."/>
            <person name="O'Sullivan O."/>
            <person name="Ritari J."/>
            <person name="Douillard F.P."/>
            <person name="Paul Ross R."/>
            <person name="Yang R."/>
            <person name="Briner A.E."/>
            <person name="Felis G.E."/>
            <person name="de Vos W.M."/>
            <person name="Barrangou R."/>
            <person name="Klaenhammer T.R."/>
            <person name="Caufield P.W."/>
            <person name="Cui Y."/>
            <person name="Zhang H."/>
            <person name="O'Toole P.W."/>
        </authorList>
    </citation>
    <scope>NUCLEOTIDE SEQUENCE [LARGE SCALE GENOMIC DNA]</scope>
    <source>
        <strain evidence="1 2">DSM 16991</strain>
    </source>
</reference>
<dbReference type="SUPFAM" id="SSF52540">
    <property type="entry name" value="P-loop containing nucleoside triphosphate hydrolases"/>
    <property type="match status" value="1"/>
</dbReference>
<dbReference type="PANTHER" id="PTHR24221">
    <property type="entry name" value="ATP-BINDING CASSETTE SUB-FAMILY B"/>
    <property type="match status" value="1"/>
</dbReference>
<dbReference type="AlphaFoldDB" id="A0A0R1X3Q6"/>
<dbReference type="GO" id="GO:0034040">
    <property type="term" value="F:ATPase-coupled lipid transmembrane transporter activity"/>
    <property type="evidence" value="ECO:0007669"/>
    <property type="project" value="TreeGrafter"/>
</dbReference>
<protein>
    <recommendedName>
        <fullName evidence="3">ABC transporter domain-containing protein</fullName>
    </recommendedName>
</protein>
<dbReference type="EMBL" id="AZFW01000129">
    <property type="protein sequence ID" value="KRM24895.1"/>
    <property type="molecule type" value="Genomic_DNA"/>
</dbReference>
<evidence type="ECO:0000313" key="2">
    <source>
        <dbReference type="Proteomes" id="UP000050949"/>
    </source>
</evidence>
<organism evidence="1 2">
    <name type="scientific">Schleiferilactobacillus harbinensis DSM 16991</name>
    <dbReference type="NCBI Taxonomy" id="1122147"/>
    <lineage>
        <taxon>Bacteria</taxon>
        <taxon>Bacillati</taxon>
        <taxon>Bacillota</taxon>
        <taxon>Bacilli</taxon>
        <taxon>Lactobacillales</taxon>
        <taxon>Lactobacillaceae</taxon>
        <taxon>Schleiferilactobacillus</taxon>
    </lineage>
</organism>
<name>A0A0R1X3Q6_9LACO</name>
<dbReference type="eggNOG" id="COG1132">
    <property type="taxonomic scope" value="Bacteria"/>
</dbReference>
<comment type="caution">
    <text evidence="1">The sequence shown here is derived from an EMBL/GenBank/DDBJ whole genome shotgun (WGS) entry which is preliminary data.</text>
</comment>
<evidence type="ECO:0008006" key="3">
    <source>
        <dbReference type="Google" id="ProtNLM"/>
    </source>
</evidence>
<sequence>MIARALYRDAPILLLDEPTAALDALAESALYQNYQKMAAGKTSLFISHRLASTRFSDRILFLQ</sequence>
<proteinExistence type="predicted"/>
<dbReference type="PANTHER" id="PTHR24221:SF646">
    <property type="entry name" value="HAEMOLYSIN SECRETION ATP-BINDING PROTEIN"/>
    <property type="match status" value="1"/>
</dbReference>